<dbReference type="InterPro" id="IPR011006">
    <property type="entry name" value="CheY-like_superfamily"/>
</dbReference>
<evidence type="ECO:0000259" key="15">
    <source>
        <dbReference type="PROSITE" id="PS50109"/>
    </source>
</evidence>
<keyword evidence="3 11" id="KW-0597">Phosphoprotein</keyword>
<dbReference type="SUPFAM" id="SSF52172">
    <property type="entry name" value="CheY-like"/>
    <property type="match status" value="1"/>
</dbReference>
<keyword evidence="8" id="KW-0902">Two-component regulatory system</keyword>
<dbReference type="PRINTS" id="PR00344">
    <property type="entry name" value="BCTRLSENSOR"/>
</dbReference>
<dbReference type="SUPFAM" id="SSF63829">
    <property type="entry name" value="Calcium-dependent phosphotriesterase"/>
    <property type="match status" value="3"/>
</dbReference>
<evidence type="ECO:0000313" key="18">
    <source>
        <dbReference type="Proteomes" id="UP000662074"/>
    </source>
</evidence>
<dbReference type="Pfam" id="PF02518">
    <property type="entry name" value="HATPase_c"/>
    <property type="match status" value="1"/>
</dbReference>
<dbReference type="SUPFAM" id="SSF55874">
    <property type="entry name" value="ATPase domain of HSP90 chaperone/DNA topoisomerase II/histidine kinase"/>
    <property type="match status" value="1"/>
</dbReference>
<feature type="domain" description="Response regulatory" evidence="16">
    <location>
        <begin position="1125"/>
        <end position="1240"/>
    </location>
</feature>
<dbReference type="Gene3D" id="3.30.565.10">
    <property type="entry name" value="Histidine kinase-like ATPase, C-terminal domain"/>
    <property type="match status" value="1"/>
</dbReference>
<evidence type="ECO:0000259" key="16">
    <source>
        <dbReference type="PROSITE" id="PS50110"/>
    </source>
</evidence>
<dbReference type="PANTHER" id="PTHR43547">
    <property type="entry name" value="TWO-COMPONENT HISTIDINE KINASE"/>
    <property type="match status" value="1"/>
</dbReference>
<dbReference type="RefSeq" id="WP_188418227.1">
    <property type="nucleotide sequence ID" value="NZ_BMDO01000010.1"/>
</dbReference>
<comment type="caution">
    <text evidence="17">The sequence shown here is derived from an EMBL/GenBank/DDBJ whole genome shotgun (WGS) entry which is preliminary data.</text>
</comment>
<evidence type="ECO:0000313" key="17">
    <source>
        <dbReference type="EMBL" id="GGI52116.1"/>
    </source>
</evidence>
<dbReference type="InterPro" id="IPR004358">
    <property type="entry name" value="Sig_transdc_His_kin-like_C"/>
</dbReference>
<comment type="catalytic activity">
    <reaction evidence="1">
        <text>ATP + protein L-histidine = ADP + protein N-phospho-L-histidine.</text>
        <dbReference type="EC" id="2.7.13.3"/>
    </reaction>
</comment>
<dbReference type="InterPro" id="IPR036890">
    <property type="entry name" value="HATPase_C_sf"/>
</dbReference>
<dbReference type="InterPro" id="IPR003661">
    <property type="entry name" value="HisK_dim/P_dom"/>
</dbReference>
<dbReference type="EMBL" id="BMDO01000010">
    <property type="protein sequence ID" value="GGI52116.1"/>
    <property type="molecule type" value="Genomic_DNA"/>
</dbReference>
<dbReference type="InterPro" id="IPR001789">
    <property type="entry name" value="Sig_transdc_resp-reg_receiver"/>
</dbReference>
<dbReference type="FunFam" id="3.30.565.10:FF:000037">
    <property type="entry name" value="Hybrid sensor histidine kinase/response regulator"/>
    <property type="match status" value="1"/>
</dbReference>
<keyword evidence="5" id="KW-0547">Nucleotide-binding</keyword>
<dbReference type="Gene3D" id="1.10.10.60">
    <property type="entry name" value="Homeodomain-like"/>
    <property type="match status" value="1"/>
</dbReference>
<dbReference type="InterPro" id="IPR005467">
    <property type="entry name" value="His_kinase_dom"/>
</dbReference>
<dbReference type="Gene3D" id="2.130.10.10">
    <property type="entry name" value="YVTN repeat-like/Quinoprotein amine dehydrogenase"/>
    <property type="match status" value="4"/>
</dbReference>
<dbReference type="InterPro" id="IPR015943">
    <property type="entry name" value="WD40/YVTN_repeat-like_dom_sf"/>
</dbReference>
<keyword evidence="13" id="KW-0732">Signal</keyword>
<keyword evidence="7" id="KW-0067">ATP-binding</keyword>
<feature type="domain" description="HTH araC/xylS-type" evidence="14">
    <location>
        <begin position="1272"/>
        <end position="1371"/>
    </location>
</feature>
<dbReference type="Gene3D" id="3.40.50.2300">
    <property type="match status" value="1"/>
</dbReference>
<keyword evidence="9" id="KW-0805">Transcription regulation</keyword>
<dbReference type="Pfam" id="PF12833">
    <property type="entry name" value="HTH_18"/>
    <property type="match status" value="1"/>
</dbReference>
<dbReference type="Proteomes" id="UP000662074">
    <property type="component" value="Unassembled WGS sequence"/>
</dbReference>
<keyword evidence="18" id="KW-1185">Reference proteome</keyword>
<dbReference type="Pfam" id="PF07495">
    <property type="entry name" value="Y_Y_Y"/>
    <property type="match status" value="1"/>
</dbReference>
<keyword evidence="4" id="KW-0808">Transferase</keyword>
<evidence type="ECO:0000256" key="11">
    <source>
        <dbReference type="PROSITE-ProRule" id="PRU00169"/>
    </source>
</evidence>
<keyword evidence="12" id="KW-0472">Membrane</keyword>
<proteinExistence type="predicted"/>
<evidence type="ECO:0000256" key="4">
    <source>
        <dbReference type="ARBA" id="ARBA00022679"/>
    </source>
</evidence>
<dbReference type="GO" id="GO:0005524">
    <property type="term" value="F:ATP binding"/>
    <property type="evidence" value="ECO:0007669"/>
    <property type="project" value="UniProtKB-KW"/>
</dbReference>
<gene>
    <name evidence="17" type="ORF">GCM10011425_33280</name>
</gene>
<evidence type="ECO:0000256" key="12">
    <source>
        <dbReference type="SAM" id="Phobius"/>
    </source>
</evidence>
<evidence type="ECO:0000256" key="7">
    <source>
        <dbReference type="ARBA" id="ARBA00022840"/>
    </source>
</evidence>
<dbReference type="Gene3D" id="2.60.40.10">
    <property type="entry name" value="Immunoglobulins"/>
    <property type="match status" value="1"/>
</dbReference>
<evidence type="ECO:0000256" key="1">
    <source>
        <dbReference type="ARBA" id="ARBA00000085"/>
    </source>
</evidence>
<dbReference type="Pfam" id="PF00072">
    <property type="entry name" value="Response_reg"/>
    <property type="match status" value="1"/>
</dbReference>
<sequence length="1384" mass="155500">MNLHLFKAFKTLAFTVMLLFFTNALTAQVAKYNFTSISSRDGLSSNTVNAVLKDSYGLVWFGTEDGLTKFDGLNYTVYRHDGKDTNSLRSNEIICLYEDSKRRLWVGTSGSLHLYNRKRNNFYRYNSNSEVDGLSSANVKGIHSDYLGNIWVATLGGLNVLDPATGRVKKFNNISGIPNEAPHQPVLTVFEDSKRRMWIGDKHGLFQYDRRSGHFIPFLPNEKDSESLAGNTVKAIIEDKKGNIWIGTNGGLSRLLPDGKHFANIKEQSPAAARLSSNIIYSLALAGSEDLWIGTEDGLNILNLPSGSVEHYMPDGRNIYSLSGKSIRSIFIDNQGISWLGSYIAGVNKYDRNLTFFGLKKSNPYDKFGLSSRFVTSFARGEGNNIFVGTDGGGLSIYNTKNGLFSRYPLMSTRGKRASDVSVLALARTKDGSLWVGTFQDGLFQVDPLKHTAKQFLKGSGDLGVNNNDIFCIDEDRSGNVWIGTNGGGVNVYDPKSGKFKFFIHDYGSSNKSILPVNGYIRDFEEDDTGKMWIASHGDGIAIYDPKTQQFEVLSRIKGNLPSDLIQTLYKDNQGNMWAGTGDGLLKINVKTKQVQVFGEEQGLVNGIVHKILQDSSGRIWFSTNRGVSLLDPKRKSIVNYNSFNGLQGGSFEQNAGIIDKDGMIYFGGTEGFNYIQPKDGIRINKNPAPVIFTSLKTDAREITSADSDVLKSDISVAKDVKFSYKQNFSISFVGLNYTGTKQNHYYYRLKGFDRNWINAGTKTTAYYTNLSPGEYLFEVKSINNDGVVTREIKSLTITIDPPFWMTIYAYLFYIAAIGSLLLYIRYRGIQNLRRTFKQEEAKREAERLHELDRLKIKFLTNLSHDFRTPIALIMAPVEKLLAQHLEDGTQTQVFVIKRNARRLLNMVNQLFDLRRIEEGETKLNPVKADIIAFQKEVAESFRDLSEKKKISFVFKSSIEALYTSFDADKLERVLFNLLSNAFKFTLEGGKVILSTHLNQAEGNAQPQLVIEVTDTGIGIEKEQHANIFNRFYQNKISENIFNQGSGIGLSIVKEFVELHGGTIELQSEPGKGSTFGIYLPVEQLVAEQQTEYQTLEIPTAEAEVKTDVPQPGLNDDNLHETRPVVLIVEDNEELRFYLKDNLAARYKVVEAADGKEGWQRALASHPELIISDIMMPNMDGIQLSQKLKADKRTSHIPIILLTASTREDEQINGLATGANDYLTKPFSFEILEIKIKNLLVFNRVLKTTYTKQLKIEPAEIQVESVKEKFLKTVVTYVEDNLHNTQLSVEDLSRHMSMSRGSLYNKLLEVTGLSPVEFIRSIKLEKAAHLLENSDMNIAQIAYAAGFATPNYFAKSFKVKYQMLPSEYLSRKRRYNAQPSDRVS</sequence>
<evidence type="ECO:0000259" key="14">
    <source>
        <dbReference type="PROSITE" id="PS01124"/>
    </source>
</evidence>
<dbReference type="InterPro" id="IPR018060">
    <property type="entry name" value="HTH_AraC"/>
</dbReference>
<keyword evidence="6 17" id="KW-0418">Kinase</keyword>
<dbReference type="Gene3D" id="1.10.287.130">
    <property type="match status" value="1"/>
</dbReference>
<keyword evidence="12" id="KW-0812">Transmembrane</keyword>
<feature type="chain" id="PRO_5037317944" description="histidine kinase" evidence="13">
    <location>
        <begin position="28"/>
        <end position="1384"/>
    </location>
</feature>
<dbReference type="SUPFAM" id="SSF47384">
    <property type="entry name" value="Homodimeric domain of signal transducing histidine kinase"/>
    <property type="match status" value="1"/>
</dbReference>
<dbReference type="PANTHER" id="PTHR43547:SF2">
    <property type="entry name" value="HYBRID SIGNAL TRANSDUCTION HISTIDINE KINASE C"/>
    <property type="match status" value="1"/>
</dbReference>
<dbReference type="EC" id="2.7.13.3" evidence="2"/>
<feature type="modified residue" description="4-aspartylphosphate" evidence="11">
    <location>
        <position position="1173"/>
    </location>
</feature>
<evidence type="ECO:0000256" key="8">
    <source>
        <dbReference type="ARBA" id="ARBA00023012"/>
    </source>
</evidence>
<evidence type="ECO:0000256" key="5">
    <source>
        <dbReference type="ARBA" id="ARBA00022741"/>
    </source>
</evidence>
<organism evidence="17 18">
    <name type="scientific">Mucilaginibacter galii</name>
    <dbReference type="NCBI Taxonomy" id="2005073"/>
    <lineage>
        <taxon>Bacteria</taxon>
        <taxon>Pseudomonadati</taxon>
        <taxon>Bacteroidota</taxon>
        <taxon>Sphingobacteriia</taxon>
        <taxon>Sphingobacteriales</taxon>
        <taxon>Sphingobacteriaceae</taxon>
        <taxon>Mucilaginibacter</taxon>
    </lineage>
</organism>
<name>A0A917N2N3_9SPHI</name>
<reference evidence="17" key="1">
    <citation type="journal article" date="2014" name="Int. J. Syst. Evol. Microbiol.">
        <title>Complete genome sequence of Corynebacterium casei LMG S-19264T (=DSM 44701T), isolated from a smear-ripened cheese.</title>
        <authorList>
            <consortium name="US DOE Joint Genome Institute (JGI-PGF)"/>
            <person name="Walter F."/>
            <person name="Albersmeier A."/>
            <person name="Kalinowski J."/>
            <person name="Ruckert C."/>
        </authorList>
    </citation>
    <scope>NUCLEOTIDE SEQUENCE</scope>
    <source>
        <strain evidence="17">CCM 8711</strain>
    </source>
</reference>
<protein>
    <recommendedName>
        <fullName evidence="2">histidine kinase</fullName>
        <ecNumber evidence="2">2.7.13.3</ecNumber>
    </recommendedName>
</protein>
<dbReference type="InterPro" id="IPR003594">
    <property type="entry name" value="HATPase_dom"/>
</dbReference>
<dbReference type="CDD" id="cd16922">
    <property type="entry name" value="HATPase_EvgS-ArcB-TorS-like"/>
    <property type="match status" value="1"/>
</dbReference>
<dbReference type="Pfam" id="PF00512">
    <property type="entry name" value="HisKA"/>
    <property type="match status" value="1"/>
</dbReference>
<dbReference type="InterPro" id="IPR011110">
    <property type="entry name" value="Reg_prop"/>
</dbReference>
<dbReference type="InterPro" id="IPR013783">
    <property type="entry name" value="Ig-like_fold"/>
</dbReference>
<dbReference type="InterPro" id="IPR009057">
    <property type="entry name" value="Homeodomain-like_sf"/>
</dbReference>
<dbReference type="CDD" id="cd17574">
    <property type="entry name" value="REC_OmpR"/>
    <property type="match status" value="1"/>
</dbReference>
<dbReference type="SUPFAM" id="SSF46689">
    <property type="entry name" value="Homeodomain-like"/>
    <property type="match status" value="1"/>
</dbReference>
<evidence type="ECO:0000256" key="3">
    <source>
        <dbReference type="ARBA" id="ARBA00022553"/>
    </source>
</evidence>
<dbReference type="Pfam" id="PF07494">
    <property type="entry name" value="Reg_prop"/>
    <property type="match status" value="6"/>
</dbReference>
<evidence type="ECO:0000256" key="2">
    <source>
        <dbReference type="ARBA" id="ARBA00012438"/>
    </source>
</evidence>
<dbReference type="PROSITE" id="PS01124">
    <property type="entry name" value="HTH_ARAC_FAMILY_2"/>
    <property type="match status" value="1"/>
</dbReference>
<dbReference type="SMART" id="SM00342">
    <property type="entry name" value="HTH_ARAC"/>
    <property type="match status" value="1"/>
</dbReference>
<dbReference type="GO" id="GO:0043565">
    <property type="term" value="F:sequence-specific DNA binding"/>
    <property type="evidence" value="ECO:0007669"/>
    <property type="project" value="InterPro"/>
</dbReference>
<dbReference type="GO" id="GO:0000155">
    <property type="term" value="F:phosphorelay sensor kinase activity"/>
    <property type="evidence" value="ECO:0007669"/>
    <property type="project" value="InterPro"/>
</dbReference>
<keyword evidence="10" id="KW-0804">Transcription</keyword>
<evidence type="ECO:0000256" key="10">
    <source>
        <dbReference type="ARBA" id="ARBA00023163"/>
    </source>
</evidence>
<dbReference type="SMART" id="SM00387">
    <property type="entry name" value="HATPase_c"/>
    <property type="match status" value="1"/>
</dbReference>
<dbReference type="CDD" id="cd00082">
    <property type="entry name" value="HisKA"/>
    <property type="match status" value="1"/>
</dbReference>
<evidence type="ECO:0000256" key="9">
    <source>
        <dbReference type="ARBA" id="ARBA00023015"/>
    </source>
</evidence>
<evidence type="ECO:0000256" key="6">
    <source>
        <dbReference type="ARBA" id="ARBA00022777"/>
    </source>
</evidence>
<dbReference type="PROSITE" id="PS50110">
    <property type="entry name" value="RESPONSE_REGULATORY"/>
    <property type="match status" value="1"/>
</dbReference>
<dbReference type="InterPro" id="IPR011123">
    <property type="entry name" value="Y_Y_Y"/>
</dbReference>
<dbReference type="InterPro" id="IPR036097">
    <property type="entry name" value="HisK_dim/P_sf"/>
</dbReference>
<feature type="transmembrane region" description="Helical" evidence="12">
    <location>
        <begin position="804"/>
        <end position="825"/>
    </location>
</feature>
<dbReference type="SMART" id="SM00388">
    <property type="entry name" value="HisKA"/>
    <property type="match status" value="1"/>
</dbReference>
<accession>A0A917N2N3</accession>
<keyword evidence="12" id="KW-1133">Transmembrane helix</keyword>
<reference evidence="17" key="2">
    <citation type="submission" date="2020-09" db="EMBL/GenBank/DDBJ databases">
        <authorList>
            <person name="Sun Q."/>
            <person name="Sedlacek I."/>
        </authorList>
    </citation>
    <scope>NUCLEOTIDE SEQUENCE</scope>
    <source>
        <strain evidence="17">CCM 8711</strain>
    </source>
</reference>
<evidence type="ECO:0000256" key="13">
    <source>
        <dbReference type="SAM" id="SignalP"/>
    </source>
</evidence>
<dbReference type="PROSITE" id="PS50109">
    <property type="entry name" value="HIS_KIN"/>
    <property type="match status" value="1"/>
</dbReference>
<dbReference type="SMART" id="SM00448">
    <property type="entry name" value="REC"/>
    <property type="match status" value="1"/>
</dbReference>
<feature type="signal peptide" evidence="13">
    <location>
        <begin position="1"/>
        <end position="27"/>
    </location>
</feature>
<feature type="domain" description="Histidine kinase" evidence="15">
    <location>
        <begin position="862"/>
        <end position="1084"/>
    </location>
</feature>
<dbReference type="GO" id="GO:0003700">
    <property type="term" value="F:DNA-binding transcription factor activity"/>
    <property type="evidence" value="ECO:0007669"/>
    <property type="project" value="InterPro"/>
</dbReference>